<reference evidence="2 3" key="1">
    <citation type="submission" date="2016-01" db="EMBL/GenBank/DDBJ databases">
        <title>Genome Sequences of Twelve Sporeforming Bacillus Species Isolated from Foods.</title>
        <authorList>
            <person name="Berendsen E.M."/>
            <person name="Wells-Bennik M.H."/>
            <person name="Krawcyk A.O."/>
            <person name="De Jong A."/>
            <person name="Holsappel S."/>
            <person name="Eijlander R.T."/>
            <person name="Kuipers O.P."/>
        </authorList>
    </citation>
    <scope>NUCLEOTIDE SEQUENCE [LARGE SCALE GENOMIC DNA]</scope>
    <source>
        <strain evidence="2 3">B4098</strain>
    </source>
</reference>
<dbReference type="Proteomes" id="UP000075288">
    <property type="component" value="Unassembled WGS sequence"/>
</dbReference>
<evidence type="ECO:0000313" key="3">
    <source>
        <dbReference type="Proteomes" id="UP000075288"/>
    </source>
</evidence>
<dbReference type="AlphaFoldDB" id="A0A150K6L2"/>
<dbReference type="Pfam" id="PF22564">
    <property type="entry name" value="HAAS"/>
    <property type="match status" value="1"/>
</dbReference>
<feature type="transmembrane region" description="Helical" evidence="1">
    <location>
        <begin position="137"/>
        <end position="160"/>
    </location>
</feature>
<dbReference type="PATRIC" id="fig|1398.26.peg.1622"/>
<accession>A0A150K6L2</accession>
<gene>
    <name evidence="2" type="ORF">B4098_1084</name>
</gene>
<comment type="caution">
    <text evidence="2">The sequence shown here is derived from an EMBL/GenBank/DDBJ whole genome shotgun (WGS) entry which is preliminary data.</text>
</comment>
<keyword evidence="1" id="KW-0472">Membrane</keyword>
<evidence type="ECO:0000313" key="2">
    <source>
        <dbReference type="EMBL" id="KYC65165.1"/>
    </source>
</evidence>
<protein>
    <recommendedName>
        <fullName evidence="4">DUF1700 domain-containing protein</fullName>
    </recommendedName>
</protein>
<keyword evidence="1" id="KW-1133">Transmembrane helix</keyword>
<evidence type="ECO:0000256" key="1">
    <source>
        <dbReference type="SAM" id="Phobius"/>
    </source>
</evidence>
<feature type="transmembrane region" description="Helical" evidence="1">
    <location>
        <begin position="108"/>
        <end position="130"/>
    </location>
</feature>
<keyword evidence="1" id="KW-0812">Transmembrane</keyword>
<feature type="transmembrane region" description="Helical" evidence="1">
    <location>
        <begin position="81"/>
        <end position="102"/>
    </location>
</feature>
<sequence length="186" mass="20586">MNKKQFLSKLESSLKSLPANERQDILQDFEEHFAIGLQEGKTEEQISASLGSPHQIAKDMVAAYHLERAESKATLGNMLRAVWATIGLGFFNLAIVLGPFIALAGIILSGWITGIAFIASPFLFLMNAVLYPETFRLFYLFVSIAACGTGLFIAIGMYFATRTLMQGFIRYLRWNVNLIKGGLKNG</sequence>
<evidence type="ECO:0008006" key="4">
    <source>
        <dbReference type="Google" id="ProtNLM"/>
    </source>
</evidence>
<organism evidence="2 3">
    <name type="scientific">Heyndrickxia coagulans</name>
    <name type="common">Weizmannia coagulans</name>
    <dbReference type="NCBI Taxonomy" id="1398"/>
    <lineage>
        <taxon>Bacteria</taxon>
        <taxon>Bacillati</taxon>
        <taxon>Bacillota</taxon>
        <taxon>Bacilli</taxon>
        <taxon>Bacillales</taxon>
        <taxon>Bacillaceae</taxon>
        <taxon>Heyndrickxia</taxon>
    </lineage>
</organism>
<dbReference type="RefSeq" id="WP_061566283.1">
    <property type="nucleotide sequence ID" value="NZ_LQYG01000019.1"/>
</dbReference>
<name>A0A150K6L2_HEYCO</name>
<dbReference type="EMBL" id="LQYG01000019">
    <property type="protein sequence ID" value="KYC65165.1"/>
    <property type="molecule type" value="Genomic_DNA"/>
</dbReference>
<proteinExistence type="predicted"/>